<dbReference type="PANTHER" id="PTHR47891">
    <property type="entry name" value="TRANSPORTER-RELATED"/>
    <property type="match status" value="1"/>
</dbReference>
<dbReference type="InterPro" id="IPR045863">
    <property type="entry name" value="CorA_TM1_TM2"/>
</dbReference>
<dbReference type="InterPro" id="IPR002523">
    <property type="entry name" value="MgTranspt_CorA/ZnTranspt_ZntB"/>
</dbReference>
<evidence type="ECO:0000256" key="5">
    <source>
        <dbReference type="ARBA" id="ARBA00023136"/>
    </source>
</evidence>
<dbReference type="Proteomes" id="UP000823936">
    <property type="component" value="Unassembled WGS sequence"/>
</dbReference>
<proteinExistence type="inferred from homology"/>
<evidence type="ECO:0000256" key="1">
    <source>
        <dbReference type="ARBA" id="ARBA00004141"/>
    </source>
</evidence>
<dbReference type="Pfam" id="PF01544">
    <property type="entry name" value="CorA"/>
    <property type="match status" value="1"/>
</dbReference>
<evidence type="ECO:0000256" key="6">
    <source>
        <dbReference type="SAM" id="Phobius"/>
    </source>
</evidence>
<keyword evidence="5 6" id="KW-0472">Membrane</keyword>
<sequence length="337" mass="38776">MIVKRTDLSPRQNYTWIDARDITRDDVKTLSDEYSISSEVLADIMDQDEQARIEKEDEYTVIICRIPSDNDDEEDPLIKTCIPLGIILFPDKIITICKEDNVIIDDIAKRKIRSCPVDYKEGLVISILGRTALVFIRLLKYINRQKDLVEEQLHKSVMNYELIQLLQIQKSLVYFTTSLTGNEMLLEKLGKTPFFRLNNEEEEEFLEDAITDNKQAIQMANIYSDILTGTMDAFASVIGNNNNLIIKRLTVISIALMFPTFITGFFGMNVPIPGMESPFAWIFLIFICLAVALIGAWVISDRRNKQIIKANSRKNKKKSASERKYLMRKKAQLDKED</sequence>
<comment type="similarity">
    <text evidence="2">Belongs to the CorA metal ion transporter (MIT) (TC 1.A.35) family.</text>
</comment>
<dbReference type="EMBL" id="DXHU01000023">
    <property type="protein sequence ID" value="HIV99536.1"/>
    <property type="molecule type" value="Genomic_DNA"/>
</dbReference>
<dbReference type="CDD" id="cd12827">
    <property type="entry name" value="EcCorA_ZntB-like_u2"/>
    <property type="match status" value="1"/>
</dbReference>
<evidence type="ECO:0000313" key="7">
    <source>
        <dbReference type="EMBL" id="HIV99536.1"/>
    </source>
</evidence>
<feature type="transmembrane region" description="Helical" evidence="6">
    <location>
        <begin position="249"/>
        <end position="267"/>
    </location>
</feature>
<feature type="transmembrane region" description="Helical" evidence="6">
    <location>
        <begin position="279"/>
        <end position="299"/>
    </location>
</feature>
<evidence type="ECO:0000256" key="3">
    <source>
        <dbReference type="ARBA" id="ARBA00022692"/>
    </source>
</evidence>
<dbReference type="InterPro" id="IPR047199">
    <property type="entry name" value="CorA-like"/>
</dbReference>
<dbReference type="Gene3D" id="1.20.58.340">
    <property type="entry name" value="Magnesium transport protein CorA, transmembrane region"/>
    <property type="match status" value="2"/>
</dbReference>
<evidence type="ECO:0000256" key="4">
    <source>
        <dbReference type="ARBA" id="ARBA00022989"/>
    </source>
</evidence>
<comment type="subcellular location">
    <subcellularLocation>
        <location evidence="1">Membrane</location>
        <topology evidence="1">Multi-pass membrane protein</topology>
    </subcellularLocation>
</comment>
<dbReference type="GO" id="GO:0046873">
    <property type="term" value="F:metal ion transmembrane transporter activity"/>
    <property type="evidence" value="ECO:0007669"/>
    <property type="project" value="InterPro"/>
</dbReference>
<dbReference type="InterPro" id="IPR045861">
    <property type="entry name" value="CorA_cytoplasmic_dom"/>
</dbReference>
<evidence type="ECO:0000256" key="2">
    <source>
        <dbReference type="ARBA" id="ARBA00009765"/>
    </source>
</evidence>
<accession>A0A9D1PVR2</accession>
<name>A0A9D1PVR2_9SPIO</name>
<dbReference type="Gene3D" id="3.30.460.20">
    <property type="entry name" value="CorA soluble domain-like"/>
    <property type="match status" value="1"/>
</dbReference>
<organism evidence="7 8">
    <name type="scientific">Candidatus Ornithospirochaeta avicola</name>
    <dbReference type="NCBI Taxonomy" id="2840896"/>
    <lineage>
        <taxon>Bacteria</taxon>
        <taxon>Pseudomonadati</taxon>
        <taxon>Spirochaetota</taxon>
        <taxon>Spirochaetia</taxon>
        <taxon>Spirochaetales</taxon>
        <taxon>Spirochaetaceae</taxon>
        <taxon>Spirochaetaceae incertae sedis</taxon>
        <taxon>Candidatus Ornithospirochaeta</taxon>
    </lineage>
</organism>
<comment type="caution">
    <text evidence="7">The sequence shown here is derived from an EMBL/GenBank/DDBJ whole genome shotgun (WGS) entry which is preliminary data.</text>
</comment>
<dbReference type="AlphaFoldDB" id="A0A9D1PVR2"/>
<reference evidence="7" key="2">
    <citation type="submission" date="2021-04" db="EMBL/GenBank/DDBJ databases">
        <authorList>
            <person name="Gilroy R."/>
        </authorList>
    </citation>
    <scope>NUCLEOTIDE SEQUENCE</scope>
    <source>
        <strain evidence="7">Gambia11-129</strain>
    </source>
</reference>
<evidence type="ECO:0000313" key="8">
    <source>
        <dbReference type="Proteomes" id="UP000823936"/>
    </source>
</evidence>
<keyword evidence="3 6" id="KW-0812">Transmembrane</keyword>
<gene>
    <name evidence="7" type="ORF">IAB12_07160</name>
</gene>
<reference evidence="7" key="1">
    <citation type="journal article" date="2021" name="PeerJ">
        <title>Extensive microbial diversity within the chicken gut microbiome revealed by metagenomics and culture.</title>
        <authorList>
            <person name="Gilroy R."/>
            <person name="Ravi A."/>
            <person name="Getino M."/>
            <person name="Pursley I."/>
            <person name="Horton D.L."/>
            <person name="Alikhan N.F."/>
            <person name="Baker D."/>
            <person name="Gharbi K."/>
            <person name="Hall N."/>
            <person name="Watson M."/>
            <person name="Adriaenssens E.M."/>
            <person name="Foster-Nyarko E."/>
            <person name="Jarju S."/>
            <person name="Secka A."/>
            <person name="Antonio M."/>
            <person name="Oren A."/>
            <person name="Chaudhuri R.R."/>
            <person name="La Ragione R."/>
            <person name="Hildebrand F."/>
            <person name="Pallen M.J."/>
        </authorList>
    </citation>
    <scope>NUCLEOTIDE SEQUENCE</scope>
    <source>
        <strain evidence="7">Gambia11-129</strain>
    </source>
</reference>
<dbReference type="SUPFAM" id="SSF144083">
    <property type="entry name" value="Magnesium transport protein CorA, transmembrane region"/>
    <property type="match status" value="1"/>
</dbReference>
<dbReference type="PANTHER" id="PTHR47891:SF2">
    <property type="entry name" value="MAGNESIUM AND COBALT TRANSPORTER"/>
    <property type="match status" value="1"/>
</dbReference>
<keyword evidence="4 6" id="KW-1133">Transmembrane helix</keyword>
<dbReference type="SUPFAM" id="SSF143865">
    <property type="entry name" value="CorA soluble domain-like"/>
    <property type="match status" value="1"/>
</dbReference>
<dbReference type="GO" id="GO:0016020">
    <property type="term" value="C:membrane"/>
    <property type="evidence" value="ECO:0007669"/>
    <property type="project" value="UniProtKB-SubCell"/>
</dbReference>
<protein>
    <submittedName>
        <fullName evidence="7">Magnesium transporter CorA family protein</fullName>
    </submittedName>
</protein>